<feature type="compositionally biased region" description="Acidic residues" evidence="6">
    <location>
        <begin position="405"/>
        <end position="414"/>
    </location>
</feature>
<comment type="caution">
    <text evidence="8">The sequence shown here is derived from an EMBL/GenBank/DDBJ whole genome shotgun (WGS) entry which is preliminary data.</text>
</comment>
<evidence type="ECO:0000313" key="8">
    <source>
        <dbReference type="EMBL" id="KAK3881349.1"/>
    </source>
</evidence>
<feature type="compositionally biased region" description="Low complexity" evidence="6">
    <location>
        <begin position="702"/>
        <end position="718"/>
    </location>
</feature>
<dbReference type="GO" id="GO:0008525">
    <property type="term" value="F:phosphatidylcholine transporter activity"/>
    <property type="evidence" value="ECO:0007669"/>
    <property type="project" value="TreeGrafter"/>
</dbReference>
<dbReference type="Pfam" id="PF02121">
    <property type="entry name" value="IP_trans"/>
    <property type="match status" value="1"/>
</dbReference>
<feature type="compositionally biased region" description="Acidic residues" evidence="6">
    <location>
        <begin position="274"/>
        <end position="283"/>
    </location>
</feature>
<dbReference type="Gene3D" id="3.30.530.20">
    <property type="match status" value="1"/>
</dbReference>
<gene>
    <name evidence="8" type="ORF">Pcinc_014205</name>
</gene>
<evidence type="ECO:0000313" key="9">
    <source>
        <dbReference type="Proteomes" id="UP001286313"/>
    </source>
</evidence>
<evidence type="ECO:0000256" key="5">
    <source>
        <dbReference type="ARBA" id="ARBA00022837"/>
    </source>
</evidence>
<dbReference type="InterPro" id="IPR001666">
    <property type="entry name" value="PI_transfer"/>
</dbReference>
<feature type="compositionally biased region" description="Gly residues" evidence="6">
    <location>
        <begin position="923"/>
        <end position="944"/>
    </location>
</feature>
<evidence type="ECO:0000256" key="3">
    <source>
        <dbReference type="ARBA" id="ARBA00022481"/>
    </source>
</evidence>
<dbReference type="PROSITE" id="PS51043">
    <property type="entry name" value="DDHD"/>
    <property type="match status" value="1"/>
</dbReference>
<sequence length="1556" mass="169821">MVLIKEYRIPLPLTVEEYRVAQLFMIAKKSRQESHGEGSGVEILVNEPYENGPGPDGRGQYTHKVYHVGSHLPGWLKSLIPKSALSVEEEAWNCYPYTKTRFTCPFIEKFSIEVETYYFDDGGHQDNVFNLSKSELKQREVDLIDVVKDQLYGADYVEEEDPRKYQSQKTGRGPLGDNWIQEYWDMCKDKKTPLSNGEAIMCAYKLCKVEFRYWGMQTKIEKFIHDVALRKTMLRAHRQAWSWLDEWWGLTIEDIRNIEKETQSLLAKKYGQGEDGEEEEDREEGVRENGTEREGAETPEVPHSPSVASDRTPNLEQISKSSSFRTSNDLSPEEEPPPPRPLLNAASARRGGDLDISQDSVATDDQSHRNRGSWSRSGSRNTLNSQNQVNWRMESIRRDSLSSGSDEEFFDCQEELEESTALHKWSSLELLPQDADAQTPAPHTANDDSIFSEAFMSRVVAERQHRSLCRSVEASAPPSPAHSPSHHPSGAPCPTTVLLLVVHAGSVLDPSSDMTNKRSDVTTFRGALESVMRQHYPNMVGHVAIRLIAAPPVCCNSLSILASLSPYGLDASPVCGEGAMGGDSVPVGALPLLACSVPDYDDAVTQTLNAANAAYHEFLRSEEGQGFTGQICIIGDSVGGLLAYDLLCRAGEQGRFGSNSHIPEAEPPSPGQYYCQRPPQGPPPPSALSPTPSPAPSPPSVSPEQAPTSSTPSPHASSQRSPVTSTSPLGSTSHSHSCSSQPASLSAQSPTITVSPGDSTANVPEVFSPLLYEGPPSTHPNPSVSSQSSASSKLPSTTSHSSPFSAKSASSTSPPLSSFFQPSQPHTPQRKISAPLPTPTSLSFLSRKCSAPCTSPAVTPSPSPPGHHSALTASPSVPYQHHSRHHSHPHPHSYHHPPLHRSHYHHHHLDNPSTLCEKRVGEDGVGVNSGNGSGNASGGGGDGNGRVYRKSISSDGTHQQDIPHSSRSVSDSDYHYSRLLMAPFPRRRSSSSSDHGQGKLDFEVSDLFMFGCPLALVLSYRKMVAPDKNCNIQRPACQQVYNLFHPTDPLAVRVEPLFSARFSLLPPITIPRYAKYPLGDGMPTHLLECIQSNGSVFLGSSGGSGGSPSMAGHSRRMSDASILSTMSGMADAVTPATISVLKRWWGSKRVDYALYCPEGLANFPTNSLPHLFHASYWESSDAIAFILRQIVRMDHGAMASDDKDLPVFSPTQPREKWIKKRTSVKIKNVAANHRGNDVIVREGAPQSLQARFMYGPLDMVALSGERVDIHIMRDPPGGDWQQVSTEVTDKTGRAAFTLPPDKALSCGMYPVKMVVRGDHTSATMYLTVVPPRTECAVFSIDGSFTASVSVSGKDPKVRAGAVDVVRHWQELGYLIIYVTGRPDMQKQKVVSWLAQHNFPLGLVSFADGLSRDPLGHKADYLRSLMQDQALSVVAAYGSSKDITVYTSIGLKPDQIFIVGKTSKKQQALAQVLIDGYAAHLTSLSAPSKSRPARGDPQMLIPRGSFGLPGQNNALRRRRSAKRTTSFPVRQVSANESVLRSRGSSHSPRPNHMSMKC</sequence>
<dbReference type="InterPro" id="IPR031315">
    <property type="entry name" value="LNS2/PITP"/>
</dbReference>
<dbReference type="Pfam" id="PF24694">
    <property type="entry name" value="LNS2_PITM1-3"/>
    <property type="match status" value="1"/>
</dbReference>
<dbReference type="Gene3D" id="3.40.50.1000">
    <property type="entry name" value="HAD superfamily/HAD-like"/>
    <property type="match status" value="1"/>
</dbReference>
<feature type="domain" description="DDHD" evidence="7">
    <location>
        <begin position="1000"/>
        <end position="1192"/>
    </location>
</feature>
<dbReference type="Proteomes" id="UP001286313">
    <property type="component" value="Unassembled WGS sequence"/>
</dbReference>
<dbReference type="PRINTS" id="PR00391">
    <property type="entry name" value="PITRANSFER"/>
</dbReference>
<feature type="compositionally biased region" description="Polar residues" evidence="6">
    <location>
        <begin position="1522"/>
        <end position="1547"/>
    </location>
</feature>
<dbReference type="GO" id="GO:0031210">
    <property type="term" value="F:phosphatidylcholine binding"/>
    <property type="evidence" value="ECO:0007669"/>
    <property type="project" value="TreeGrafter"/>
</dbReference>
<reference evidence="8" key="1">
    <citation type="submission" date="2023-10" db="EMBL/GenBank/DDBJ databases">
        <title>Genome assemblies of two species of porcelain crab, Petrolisthes cinctipes and Petrolisthes manimaculis (Anomura: Porcellanidae).</title>
        <authorList>
            <person name="Angst P."/>
        </authorList>
    </citation>
    <scope>NUCLEOTIDE SEQUENCE</scope>
    <source>
        <strain evidence="8">PB745_01</strain>
        <tissue evidence="8">Gill</tissue>
    </source>
</reference>
<dbReference type="SUPFAM" id="SSF55961">
    <property type="entry name" value="Bet v1-like"/>
    <property type="match status" value="1"/>
</dbReference>
<protein>
    <recommendedName>
        <fullName evidence="7">DDHD domain-containing protein</fullName>
    </recommendedName>
</protein>
<feature type="compositionally biased region" description="Pro residues" evidence="6">
    <location>
        <begin position="679"/>
        <end position="701"/>
    </location>
</feature>
<dbReference type="InterPro" id="IPR036412">
    <property type="entry name" value="HAD-like_sf"/>
</dbReference>
<dbReference type="InterPro" id="IPR055261">
    <property type="entry name" value="PI_transfer_N"/>
</dbReference>
<dbReference type="SMART" id="SM01127">
    <property type="entry name" value="DDHD"/>
    <property type="match status" value="1"/>
</dbReference>
<dbReference type="CDD" id="cd08889">
    <property type="entry name" value="SRPBCC_PITPNM1-2_like"/>
    <property type="match status" value="1"/>
</dbReference>
<feature type="region of interest" description="Disordered" evidence="6">
    <location>
        <begin position="470"/>
        <end position="490"/>
    </location>
</feature>
<feature type="region of interest" description="Disordered" evidence="6">
    <location>
        <begin position="658"/>
        <end position="840"/>
    </location>
</feature>
<proteinExistence type="inferred from homology"/>
<feature type="compositionally biased region" description="Polar residues" evidence="6">
    <location>
        <begin position="750"/>
        <end position="762"/>
    </location>
</feature>
<dbReference type="FunFam" id="3.40.50.1000:FF:000173">
    <property type="entry name" value="Membrane-associated phosphatidylinositol transfer protein 2"/>
    <property type="match status" value="1"/>
</dbReference>
<keyword evidence="4" id="KW-0597">Phosphoprotein</keyword>
<keyword evidence="5" id="KW-0106">Calcium</keyword>
<dbReference type="EMBL" id="JAWQEG010001226">
    <property type="protein sequence ID" value="KAK3881349.1"/>
    <property type="molecule type" value="Genomic_DNA"/>
</dbReference>
<feature type="region of interest" description="Disordered" evidence="6">
    <location>
        <begin position="1517"/>
        <end position="1556"/>
    </location>
</feature>
<dbReference type="PANTHER" id="PTHR10658:SF81">
    <property type="entry name" value="PROTEIN RETINAL DEGENERATION B"/>
    <property type="match status" value="1"/>
</dbReference>
<feature type="compositionally biased region" description="Low complexity" evidence="6">
    <location>
        <begin position="372"/>
        <end position="381"/>
    </location>
</feature>
<comment type="similarity">
    <text evidence="2">Belongs to the PtdIns transfer protein family. PI transfer class IIA subfamily.</text>
</comment>
<feature type="region of interest" description="Disordered" evidence="6">
    <location>
        <begin position="268"/>
        <end position="414"/>
    </location>
</feature>
<organism evidence="8 9">
    <name type="scientific">Petrolisthes cinctipes</name>
    <name type="common">Flat porcelain crab</name>
    <dbReference type="NCBI Taxonomy" id="88211"/>
    <lineage>
        <taxon>Eukaryota</taxon>
        <taxon>Metazoa</taxon>
        <taxon>Ecdysozoa</taxon>
        <taxon>Arthropoda</taxon>
        <taxon>Crustacea</taxon>
        <taxon>Multicrustacea</taxon>
        <taxon>Malacostraca</taxon>
        <taxon>Eumalacostraca</taxon>
        <taxon>Eucarida</taxon>
        <taxon>Decapoda</taxon>
        <taxon>Pleocyemata</taxon>
        <taxon>Anomura</taxon>
        <taxon>Galatheoidea</taxon>
        <taxon>Porcellanidae</taxon>
        <taxon>Petrolisthes</taxon>
    </lineage>
</organism>
<dbReference type="GO" id="GO:0046872">
    <property type="term" value="F:metal ion binding"/>
    <property type="evidence" value="ECO:0007669"/>
    <property type="project" value="InterPro"/>
</dbReference>
<dbReference type="FunFam" id="3.30.530.20:FF:000001">
    <property type="entry name" value="Phosphatidylinositol transfer protein membrane associated 2"/>
    <property type="match status" value="1"/>
</dbReference>
<feature type="compositionally biased region" description="Polar residues" evidence="6">
    <location>
        <begin position="951"/>
        <end position="969"/>
    </location>
</feature>
<dbReference type="SUPFAM" id="SSF56784">
    <property type="entry name" value="HAD-like"/>
    <property type="match status" value="1"/>
</dbReference>
<feature type="compositionally biased region" description="Basic and acidic residues" evidence="6">
    <location>
        <begin position="284"/>
        <end position="296"/>
    </location>
</feature>
<dbReference type="SMART" id="SM00775">
    <property type="entry name" value="LNS2"/>
    <property type="match status" value="1"/>
</dbReference>
<dbReference type="Pfam" id="PF24695">
    <property type="entry name" value="PITM1-3"/>
    <property type="match status" value="1"/>
</dbReference>
<dbReference type="PANTHER" id="PTHR10658">
    <property type="entry name" value="PHOSPHATIDYLINOSITOL TRANSFER PROTEIN"/>
    <property type="match status" value="1"/>
</dbReference>
<evidence type="ECO:0000256" key="1">
    <source>
        <dbReference type="ARBA" id="ARBA00004184"/>
    </source>
</evidence>
<feature type="compositionally biased region" description="Low complexity" evidence="6">
    <location>
        <begin position="780"/>
        <end position="826"/>
    </location>
</feature>
<keyword evidence="3" id="KW-0488">Methylation</keyword>
<dbReference type="Pfam" id="PF02862">
    <property type="entry name" value="DDHD"/>
    <property type="match status" value="1"/>
</dbReference>
<dbReference type="InterPro" id="IPR023393">
    <property type="entry name" value="START-like_dom_sf"/>
</dbReference>
<dbReference type="InterPro" id="IPR023214">
    <property type="entry name" value="HAD_sf"/>
</dbReference>
<feature type="compositionally biased region" description="Polar residues" evidence="6">
    <location>
        <begin position="306"/>
        <end position="326"/>
    </location>
</feature>
<dbReference type="GO" id="GO:0008526">
    <property type="term" value="F:phosphatidylinositol transfer activity"/>
    <property type="evidence" value="ECO:0007669"/>
    <property type="project" value="TreeGrafter"/>
</dbReference>
<accession>A0AAE1KQW8</accession>
<evidence type="ECO:0000256" key="6">
    <source>
        <dbReference type="SAM" id="MobiDB-lite"/>
    </source>
</evidence>
<evidence type="ECO:0000259" key="7">
    <source>
        <dbReference type="PROSITE" id="PS51043"/>
    </source>
</evidence>
<name>A0AAE1KQW8_PETCI</name>
<dbReference type="GO" id="GO:0012505">
    <property type="term" value="C:endomembrane system"/>
    <property type="evidence" value="ECO:0007669"/>
    <property type="project" value="UniProtKB-SubCell"/>
</dbReference>
<evidence type="ECO:0000256" key="4">
    <source>
        <dbReference type="ARBA" id="ARBA00022553"/>
    </source>
</evidence>
<dbReference type="InterPro" id="IPR004177">
    <property type="entry name" value="DDHD_dom"/>
</dbReference>
<dbReference type="GO" id="GO:0005737">
    <property type="term" value="C:cytoplasm"/>
    <property type="evidence" value="ECO:0007669"/>
    <property type="project" value="TreeGrafter"/>
</dbReference>
<feature type="region of interest" description="Disordered" evidence="6">
    <location>
        <begin position="853"/>
        <end position="970"/>
    </location>
</feature>
<feature type="compositionally biased region" description="Low complexity" evidence="6">
    <location>
        <begin position="725"/>
        <end position="749"/>
    </location>
</feature>
<comment type="subcellular location">
    <subcellularLocation>
        <location evidence="1">Endomembrane system</location>
        <topology evidence="1">Peripheral membrane protein</topology>
    </subcellularLocation>
</comment>
<dbReference type="GO" id="GO:0035091">
    <property type="term" value="F:phosphatidylinositol binding"/>
    <property type="evidence" value="ECO:0007669"/>
    <property type="project" value="TreeGrafter"/>
</dbReference>
<keyword evidence="9" id="KW-1185">Reference proteome</keyword>
<feature type="compositionally biased region" description="Basic residues" evidence="6">
    <location>
        <begin position="881"/>
        <end position="908"/>
    </location>
</feature>
<evidence type="ECO:0000256" key="2">
    <source>
        <dbReference type="ARBA" id="ARBA00010316"/>
    </source>
</evidence>